<dbReference type="Proteomes" id="UP000311008">
    <property type="component" value="Chromosome"/>
</dbReference>
<dbReference type="EMBL" id="CP040946">
    <property type="protein sequence ID" value="QDC43723.1"/>
    <property type="molecule type" value="Genomic_DNA"/>
</dbReference>
<dbReference type="RefSeq" id="WP_140003072.1">
    <property type="nucleotide sequence ID" value="NZ_CP040946.1"/>
</dbReference>
<accession>A0A5B8CR51</accession>
<proteinExistence type="predicted"/>
<evidence type="ECO:0000313" key="2">
    <source>
        <dbReference type="EMBL" id="QDC43723.1"/>
    </source>
</evidence>
<keyword evidence="1" id="KW-0732">Signal</keyword>
<gene>
    <name evidence="2" type="ORF">FIU01_03755</name>
</gene>
<name>A0A5B8CR51_9PROT</name>
<feature type="signal peptide" evidence="1">
    <location>
        <begin position="1"/>
        <end position="22"/>
    </location>
</feature>
<keyword evidence="3" id="KW-1185">Reference proteome</keyword>
<evidence type="ECO:0008006" key="4">
    <source>
        <dbReference type="Google" id="ProtNLM"/>
    </source>
</evidence>
<organism evidence="2 3">
    <name type="scientific">Methylophilus medardicus</name>
    <dbReference type="NCBI Taxonomy" id="2588534"/>
    <lineage>
        <taxon>Bacteria</taxon>
        <taxon>Pseudomonadati</taxon>
        <taxon>Pseudomonadota</taxon>
        <taxon>Betaproteobacteria</taxon>
        <taxon>Nitrosomonadales</taxon>
        <taxon>Methylophilaceae</taxon>
        <taxon>Methylophilus</taxon>
    </lineage>
</organism>
<sequence>MNMVKNLLTFALVSAAAITAQAQDNWSVGVVVGNPYPPAYYAPPPVYYAPPPVVVYRHPQSNFYGVPAVAYPQPTPGFIQFSYGSGGYGGYNYGPHNYQGGGWGHGRGHGHGHDHHHH</sequence>
<evidence type="ECO:0000313" key="3">
    <source>
        <dbReference type="Proteomes" id="UP000311008"/>
    </source>
</evidence>
<dbReference type="AlphaFoldDB" id="A0A5B8CR51"/>
<dbReference type="KEGG" id="mmec:FIU01_03755"/>
<protein>
    <recommendedName>
        <fullName evidence="4">Virulence factor</fullName>
    </recommendedName>
</protein>
<reference evidence="3" key="1">
    <citation type="journal article" date="2019" name="ISME J.">
        <title>Evolution in action: habitat transition from sediment to the pelagial leads to genome streamlining in Methylophilaceae.</title>
        <authorList>
            <person name="Salcher M."/>
            <person name="Schaefle D."/>
            <person name="Kaspar M."/>
            <person name="Neuenschwander S.M."/>
            <person name="Ghai R."/>
        </authorList>
    </citation>
    <scope>NUCLEOTIDE SEQUENCE [LARGE SCALE GENOMIC DNA]</scope>
    <source>
        <strain evidence="3">MMS-M-51</strain>
    </source>
</reference>
<feature type="chain" id="PRO_5022982603" description="Virulence factor" evidence="1">
    <location>
        <begin position="23"/>
        <end position="118"/>
    </location>
</feature>
<evidence type="ECO:0000256" key="1">
    <source>
        <dbReference type="SAM" id="SignalP"/>
    </source>
</evidence>